<dbReference type="PROSITE" id="PS51257">
    <property type="entry name" value="PROKAR_LIPOPROTEIN"/>
    <property type="match status" value="1"/>
</dbReference>
<dbReference type="InterPro" id="IPR011990">
    <property type="entry name" value="TPR-like_helical_dom_sf"/>
</dbReference>
<sequence length="559" mass="63387">MTTKYIYGIIAIFMLFATGCDGFLDTKPYSNTVADNMYKTANDAELAITGCYQIIMASSAQGEWGRASFNSGTQAMLDGGTDECIMRDGLSDPEFGFIPVGSYSAQNDMFKYSWSYLFKGINRTNYLLENLDNIDMDAKRKDEIRAEAQFLRGFFYYHLAIFYGGAPIYTTATQDPYAARNTLQEVFGRVIEDITYAYNTLQDRSGIKGRANKWSAAGYLVKAYTYLASCKVNNVGAGLNFDLNSFDWVNSSDYYQKAKTISQDIIDNSGYILTKHYDYLFRETTEDAQYEECLFTGESTPLQAVGNDNGAWLFYLIPVGSTNTNGGGYGWYRPTGEMYYKLYNPEDPRRAHNIGGTLVDNEKETEYINNVRYYVPQPSNPSLETYCITKFRYMDPKMKQTALALSQGNYPILRFADILLLNAEAEYYTGDETAARKRLTEVRTRVSADNMGSSAPSIAYLNNVYKRTDFLTELLEERSRELCFEAQRRTDLIRFGKIQSAIAGLSDGTKTGLLAKWNVVVPILQENWANSPYRIWYPLPINDVLLNSNLEQNPGYESR</sequence>
<evidence type="ECO:0000259" key="6">
    <source>
        <dbReference type="Pfam" id="PF07980"/>
    </source>
</evidence>
<reference evidence="8" key="1">
    <citation type="submission" date="2016-04" db="EMBL/GenBank/DDBJ databases">
        <authorList>
            <person name="Evans L.H."/>
            <person name="Alamgir A."/>
            <person name="Owens N."/>
            <person name="Weber N.D."/>
            <person name="Virtaneva K."/>
            <person name="Barbian K."/>
            <person name="Babar A."/>
            <person name="Rosenke K."/>
        </authorList>
    </citation>
    <scope>NUCLEOTIDE SEQUENCE</scope>
    <source>
        <strain evidence="8">86-1</strain>
    </source>
</reference>
<dbReference type="EMBL" id="FLUM01000001">
    <property type="protein sequence ID" value="SBV90538.1"/>
    <property type="molecule type" value="Genomic_DNA"/>
</dbReference>
<protein>
    <submittedName>
        <fullName evidence="8">RagB/SusD family protein</fullName>
    </submittedName>
</protein>
<organism evidence="8">
    <name type="scientific">uncultured Dysgonomonas sp</name>
    <dbReference type="NCBI Taxonomy" id="206096"/>
    <lineage>
        <taxon>Bacteria</taxon>
        <taxon>Pseudomonadati</taxon>
        <taxon>Bacteroidota</taxon>
        <taxon>Bacteroidia</taxon>
        <taxon>Bacteroidales</taxon>
        <taxon>Dysgonomonadaceae</taxon>
        <taxon>Dysgonomonas</taxon>
        <taxon>environmental samples</taxon>
    </lineage>
</organism>
<proteinExistence type="inferred from homology"/>
<feature type="domain" description="RagB/SusD" evidence="6">
    <location>
        <begin position="329"/>
        <end position="556"/>
    </location>
</feature>
<name>A0A212ITK3_9BACT</name>
<dbReference type="Pfam" id="PF07980">
    <property type="entry name" value="SusD_RagB"/>
    <property type="match status" value="1"/>
</dbReference>
<comment type="similarity">
    <text evidence="2">Belongs to the SusD family.</text>
</comment>
<dbReference type="RefSeq" id="WP_296937800.1">
    <property type="nucleotide sequence ID" value="NZ_LT599032.1"/>
</dbReference>
<gene>
    <name evidence="8" type="ORF">KL86DYS1_10099</name>
</gene>
<dbReference type="SUPFAM" id="SSF48452">
    <property type="entry name" value="TPR-like"/>
    <property type="match status" value="1"/>
</dbReference>
<evidence type="ECO:0000259" key="7">
    <source>
        <dbReference type="Pfam" id="PF14322"/>
    </source>
</evidence>
<evidence type="ECO:0000256" key="2">
    <source>
        <dbReference type="ARBA" id="ARBA00006275"/>
    </source>
</evidence>
<evidence type="ECO:0000256" key="1">
    <source>
        <dbReference type="ARBA" id="ARBA00004442"/>
    </source>
</evidence>
<keyword evidence="3" id="KW-0732">Signal</keyword>
<dbReference type="CDD" id="cd08977">
    <property type="entry name" value="SusD"/>
    <property type="match status" value="1"/>
</dbReference>
<comment type="subcellular location">
    <subcellularLocation>
        <location evidence="1">Cell outer membrane</location>
    </subcellularLocation>
</comment>
<evidence type="ECO:0000256" key="5">
    <source>
        <dbReference type="ARBA" id="ARBA00023237"/>
    </source>
</evidence>
<dbReference type="AlphaFoldDB" id="A0A212ITK3"/>
<feature type="domain" description="SusD-like N-terminal" evidence="7">
    <location>
        <begin position="102"/>
        <end position="224"/>
    </location>
</feature>
<evidence type="ECO:0000313" key="8">
    <source>
        <dbReference type="EMBL" id="SBV90538.1"/>
    </source>
</evidence>
<dbReference type="InterPro" id="IPR012944">
    <property type="entry name" value="SusD_RagB_dom"/>
</dbReference>
<evidence type="ECO:0000256" key="3">
    <source>
        <dbReference type="ARBA" id="ARBA00022729"/>
    </source>
</evidence>
<evidence type="ECO:0000256" key="4">
    <source>
        <dbReference type="ARBA" id="ARBA00023136"/>
    </source>
</evidence>
<accession>A0A212ITK3</accession>
<dbReference type="Pfam" id="PF14322">
    <property type="entry name" value="SusD-like_3"/>
    <property type="match status" value="1"/>
</dbReference>
<dbReference type="InterPro" id="IPR033985">
    <property type="entry name" value="SusD-like_N"/>
</dbReference>
<dbReference type="GO" id="GO:0009279">
    <property type="term" value="C:cell outer membrane"/>
    <property type="evidence" value="ECO:0007669"/>
    <property type="project" value="UniProtKB-SubCell"/>
</dbReference>
<keyword evidence="4" id="KW-0472">Membrane</keyword>
<keyword evidence="5" id="KW-0998">Cell outer membrane</keyword>
<dbReference type="Gene3D" id="1.25.40.390">
    <property type="match status" value="1"/>
</dbReference>